<proteinExistence type="predicted"/>
<name>A0A239GR97_EKHLU</name>
<dbReference type="SUPFAM" id="SSF50118">
    <property type="entry name" value="Cell growth inhibitor/plasmid maintenance toxic component"/>
    <property type="match status" value="1"/>
</dbReference>
<dbReference type="OrthoDB" id="129822at2"/>
<dbReference type="Pfam" id="PF02452">
    <property type="entry name" value="PemK_toxin"/>
    <property type="match status" value="1"/>
</dbReference>
<reference evidence="1 2" key="1">
    <citation type="submission" date="2017-06" db="EMBL/GenBank/DDBJ databases">
        <authorList>
            <person name="Kim H.J."/>
            <person name="Triplett B.A."/>
        </authorList>
    </citation>
    <scope>NUCLEOTIDE SEQUENCE [LARGE SCALE GENOMIC DNA]</scope>
    <source>
        <strain evidence="1 2">DSM 19307</strain>
    </source>
</reference>
<dbReference type="Proteomes" id="UP000198393">
    <property type="component" value="Unassembled WGS sequence"/>
</dbReference>
<keyword evidence="2" id="KW-1185">Reference proteome</keyword>
<dbReference type="InterPro" id="IPR003477">
    <property type="entry name" value="PemK-like"/>
</dbReference>
<organism evidence="1 2">
    <name type="scientific">Ekhidna lutea</name>
    <dbReference type="NCBI Taxonomy" id="447679"/>
    <lineage>
        <taxon>Bacteria</taxon>
        <taxon>Pseudomonadati</taxon>
        <taxon>Bacteroidota</taxon>
        <taxon>Cytophagia</taxon>
        <taxon>Cytophagales</taxon>
        <taxon>Reichenbachiellaceae</taxon>
        <taxon>Ekhidna</taxon>
    </lineage>
</organism>
<dbReference type="GO" id="GO:0003677">
    <property type="term" value="F:DNA binding"/>
    <property type="evidence" value="ECO:0007669"/>
    <property type="project" value="InterPro"/>
</dbReference>
<dbReference type="Gene3D" id="2.30.30.110">
    <property type="match status" value="1"/>
</dbReference>
<dbReference type="RefSeq" id="WP_089355736.1">
    <property type="nucleotide sequence ID" value="NZ_FZPD01000002.1"/>
</dbReference>
<dbReference type="InterPro" id="IPR011067">
    <property type="entry name" value="Plasmid_toxin/cell-grow_inhib"/>
</dbReference>
<evidence type="ECO:0000313" key="2">
    <source>
        <dbReference type="Proteomes" id="UP000198393"/>
    </source>
</evidence>
<evidence type="ECO:0000313" key="1">
    <source>
        <dbReference type="EMBL" id="SNS71481.1"/>
    </source>
</evidence>
<sequence length="106" mass="11768">MKKGDLVLVPFPFTDLKGKKTRPALVLVPSDDYVCVCFITTNLNKTSTSDILINPSKDNRLKKTSLIKLDKITTIDRSLIIGRLGSLAPHELSKVNEGLTARFQLK</sequence>
<dbReference type="EMBL" id="FZPD01000002">
    <property type="protein sequence ID" value="SNS71481.1"/>
    <property type="molecule type" value="Genomic_DNA"/>
</dbReference>
<dbReference type="AlphaFoldDB" id="A0A239GR97"/>
<protein>
    <submittedName>
        <fullName evidence="1">Transcriptional modulator of MazE/toxin, MazF</fullName>
    </submittedName>
</protein>
<gene>
    <name evidence="1" type="ORF">SAMN05421640_0964</name>
</gene>
<accession>A0A239GR97</accession>